<protein>
    <recommendedName>
        <fullName evidence="3">Low molecular weight protein antigen 6 PH domain-containing protein</fullName>
    </recommendedName>
</protein>
<dbReference type="RefSeq" id="WP_184510874.1">
    <property type="nucleotide sequence ID" value="NZ_JACHVT010000006.1"/>
</dbReference>
<feature type="domain" description="Low molecular weight protein antigen 6 PH" evidence="3">
    <location>
        <begin position="103"/>
        <end position="165"/>
    </location>
</feature>
<evidence type="ECO:0000259" key="3">
    <source>
        <dbReference type="Pfam" id="PF10756"/>
    </source>
</evidence>
<sequence>MTDTTPDATPDAGRGPAPEGGGPATGSPASGDALAPFRPRRGRAVALATTWCSLALFGAIAVIIPTQVDGRWNLGDRLMFFGLGAVIAFLAWRYASIVARPSREGLVVRNLVVTRRLEWSEVVGGVQFGGGEPWVSLDLEDGDTLAVMAIQKADGDLAGREASRLAALVQAFGETREPDAGERG</sequence>
<evidence type="ECO:0000313" key="5">
    <source>
        <dbReference type="Proteomes" id="UP000590811"/>
    </source>
</evidence>
<feature type="region of interest" description="Disordered" evidence="1">
    <location>
        <begin position="1"/>
        <end position="33"/>
    </location>
</feature>
<name>A0A839PUK4_9MICO</name>
<reference evidence="4 5" key="1">
    <citation type="submission" date="2020-08" db="EMBL/GenBank/DDBJ databases">
        <title>Genomic Encyclopedia of Type Strains, Phase IV (KMG-V): Genome sequencing to study the core and pangenomes of soil and plant-associated prokaryotes.</title>
        <authorList>
            <person name="Whitman W."/>
        </authorList>
    </citation>
    <scope>NUCLEOTIDE SEQUENCE [LARGE SCALE GENOMIC DNA]</scope>
    <source>
        <strain evidence="4 5">B3ACCR2</strain>
    </source>
</reference>
<dbReference type="AlphaFoldDB" id="A0A839PUK4"/>
<dbReference type="EMBL" id="JACHVT010000006">
    <property type="protein sequence ID" value="MBB2987810.1"/>
    <property type="molecule type" value="Genomic_DNA"/>
</dbReference>
<feature type="transmembrane region" description="Helical" evidence="2">
    <location>
        <begin position="78"/>
        <end position="95"/>
    </location>
</feature>
<gene>
    <name evidence="4" type="ORF">FHW14_002996</name>
</gene>
<feature type="compositionally biased region" description="Low complexity" evidence="1">
    <location>
        <begin position="1"/>
        <end position="17"/>
    </location>
</feature>
<organism evidence="4 5">
    <name type="scientific">Terracoccus luteus</name>
    <dbReference type="NCBI Taxonomy" id="53356"/>
    <lineage>
        <taxon>Bacteria</taxon>
        <taxon>Bacillati</taxon>
        <taxon>Actinomycetota</taxon>
        <taxon>Actinomycetes</taxon>
        <taxon>Micrococcales</taxon>
        <taxon>Intrasporangiaceae</taxon>
        <taxon>Terracoccus</taxon>
    </lineage>
</organism>
<evidence type="ECO:0000256" key="2">
    <source>
        <dbReference type="SAM" id="Phobius"/>
    </source>
</evidence>
<dbReference type="Pfam" id="PF10756">
    <property type="entry name" value="bPH_6"/>
    <property type="match status" value="1"/>
</dbReference>
<feature type="transmembrane region" description="Helical" evidence="2">
    <location>
        <begin position="44"/>
        <end position="66"/>
    </location>
</feature>
<keyword evidence="2" id="KW-0812">Transmembrane</keyword>
<dbReference type="Proteomes" id="UP000590811">
    <property type="component" value="Unassembled WGS sequence"/>
</dbReference>
<dbReference type="InterPro" id="IPR019692">
    <property type="entry name" value="CFP-6_PH"/>
</dbReference>
<comment type="caution">
    <text evidence="4">The sequence shown here is derived from an EMBL/GenBank/DDBJ whole genome shotgun (WGS) entry which is preliminary data.</text>
</comment>
<keyword evidence="2" id="KW-1133">Transmembrane helix</keyword>
<proteinExistence type="predicted"/>
<accession>A0A839PUK4</accession>
<keyword evidence="2" id="KW-0472">Membrane</keyword>
<evidence type="ECO:0000313" key="4">
    <source>
        <dbReference type="EMBL" id="MBB2987810.1"/>
    </source>
</evidence>
<evidence type="ECO:0000256" key="1">
    <source>
        <dbReference type="SAM" id="MobiDB-lite"/>
    </source>
</evidence>